<accession>A0A165Q603</accession>
<dbReference type="SUPFAM" id="SSF53335">
    <property type="entry name" value="S-adenosyl-L-methionine-dependent methyltransferases"/>
    <property type="match status" value="1"/>
</dbReference>
<name>A0A165Q603_9AGAM</name>
<keyword evidence="3" id="KW-0949">S-adenosyl-L-methionine</keyword>
<dbReference type="Proteomes" id="UP000076761">
    <property type="component" value="Unassembled WGS sequence"/>
</dbReference>
<evidence type="ECO:0000256" key="3">
    <source>
        <dbReference type="ARBA" id="ARBA00022691"/>
    </source>
</evidence>
<evidence type="ECO:0000313" key="7">
    <source>
        <dbReference type="Proteomes" id="UP000076761"/>
    </source>
</evidence>
<dbReference type="AlphaFoldDB" id="A0A165Q603"/>
<dbReference type="InterPro" id="IPR036388">
    <property type="entry name" value="WH-like_DNA-bd_sf"/>
</dbReference>
<dbReference type="InterPro" id="IPR016461">
    <property type="entry name" value="COMT-like"/>
</dbReference>
<dbReference type="Pfam" id="PF00891">
    <property type="entry name" value="Methyltransf_2"/>
    <property type="match status" value="1"/>
</dbReference>
<dbReference type="PANTHER" id="PTHR43712:SF2">
    <property type="entry name" value="O-METHYLTRANSFERASE CICE"/>
    <property type="match status" value="1"/>
</dbReference>
<dbReference type="Gene3D" id="3.40.50.150">
    <property type="entry name" value="Vaccinia Virus protein VP39"/>
    <property type="match status" value="1"/>
</dbReference>
<dbReference type="Pfam" id="PF08100">
    <property type="entry name" value="Dimerisation"/>
    <property type="match status" value="1"/>
</dbReference>
<dbReference type="GO" id="GO:0032259">
    <property type="term" value="P:methylation"/>
    <property type="evidence" value="ECO:0007669"/>
    <property type="project" value="UniProtKB-KW"/>
</dbReference>
<keyword evidence="7" id="KW-1185">Reference proteome</keyword>
<keyword evidence="2 6" id="KW-0808">Transferase</keyword>
<dbReference type="InterPro" id="IPR029063">
    <property type="entry name" value="SAM-dependent_MTases_sf"/>
</dbReference>
<reference evidence="6 7" key="1">
    <citation type="journal article" date="2016" name="Mol. Biol. Evol.">
        <title>Comparative Genomics of Early-Diverging Mushroom-Forming Fungi Provides Insights into the Origins of Lignocellulose Decay Capabilities.</title>
        <authorList>
            <person name="Nagy L.G."/>
            <person name="Riley R."/>
            <person name="Tritt A."/>
            <person name="Adam C."/>
            <person name="Daum C."/>
            <person name="Floudas D."/>
            <person name="Sun H."/>
            <person name="Yadav J.S."/>
            <person name="Pangilinan J."/>
            <person name="Larsson K.H."/>
            <person name="Matsuura K."/>
            <person name="Barry K."/>
            <person name="Labutti K."/>
            <person name="Kuo R."/>
            <person name="Ohm R.A."/>
            <person name="Bhattacharya S.S."/>
            <person name="Shirouzu T."/>
            <person name="Yoshinaga Y."/>
            <person name="Martin F.M."/>
            <person name="Grigoriev I.V."/>
            <person name="Hibbett D.S."/>
        </authorList>
    </citation>
    <scope>NUCLEOTIDE SEQUENCE [LARGE SCALE GENOMIC DNA]</scope>
    <source>
        <strain evidence="6 7">HHB14362 ss-1</strain>
    </source>
</reference>
<protein>
    <submittedName>
        <fullName evidence="6">S-adenosyl-L-methionine-dependent methyltransferase</fullName>
    </submittedName>
</protein>
<feature type="domain" description="O-methyltransferase dimerisation" evidence="5">
    <location>
        <begin position="89"/>
        <end position="164"/>
    </location>
</feature>
<dbReference type="InterPro" id="IPR001077">
    <property type="entry name" value="COMT_C"/>
</dbReference>
<dbReference type="PROSITE" id="PS51683">
    <property type="entry name" value="SAM_OMT_II"/>
    <property type="match status" value="1"/>
</dbReference>
<dbReference type="PANTHER" id="PTHR43712">
    <property type="entry name" value="PUTATIVE (AFU_ORTHOLOGUE AFUA_4G14580)-RELATED"/>
    <property type="match status" value="1"/>
</dbReference>
<dbReference type="InterPro" id="IPR012967">
    <property type="entry name" value="COMT_dimerisation"/>
</dbReference>
<dbReference type="InParanoid" id="A0A165Q603"/>
<evidence type="ECO:0000256" key="2">
    <source>
        <dbReference type="ARBA" id="ARBA00022679"/>
    </source>
</evidence>
<evidence type="ECO:0000313" key="6">
    <source>
        <dbReference type="EMBL" id="KZT21972.1"/>
    </source>
</evidence>
<feature type="domain" description="O-methyltransferase C-terminal" evidence="4">
    <location>
        <begin position="200"/>
        <end position="431"/>
    </location>
</feature>
<evidence type="ECO:0000256" key="1">
    <source>
        <dbReference type="ARBA" id="ARBA00022603"/>
    </source>
</evidence>
<dbReference type="SUPFAM" id="SSF46785">
    <property type="entry name" value="Winged helix' DNA-binding domain"/>
    <property type="match status" value="1"/>
</dbReference>
<keyword evidence="1 6" id="KW-0489">Methyltransferase</keyword>
<dbReference type="GO" id="GO:0008171">
    <property type="term" value="F:O-methyltransferase activity"/>
    <property type="evidence" value="ECO:0007669"/>
    <property type="project" value="InterPro"/>
</dbReference>
<gene>
    <name evidence="6" type="ORF">NEOLEDRAFT_719655</name>
</gene>
<evidence type="ECO:0000259" key="5">
    <source>
        <dbReference type="Pfam" id="PF08100"/>
    </source>
</evidence>
<dbReference type="Gene3D" id="1.10.10.10">
    <property type="entry name" value="Winged helix-like DNA-binding domain superfamily/Winged helix DNA-binding domain"/>
    <property type="match status" value="1"/>
</dbReference>
<sequence length="451" mass="49735">MSATTSPVDIAHLTSLVDVISSALKDVAAEYSKVGCQIPSLDDTRPGPFDLSENSNLRLNRAVQIVEGACAQLCATIARPSHYMSNKAYCFYQPACLEAAFSAGISDILLDHPNGMHITELSKASGIESGKLGRVLRLLATQHCYREVEPDVFANNRLSMKLLARDPIGNFIGHISDECMKGGAYLFSTLSDPLMGRSYEVVKAPFVKAMGQSIFDWYNEDPRGRTVHERFNQGMIGLGEFNGRGLLTKAYPWGTLPRDTVLCDVGGGNGHAALAVLKAFPHMRAIVQDQEHVVSTGKDLWIRECRGAVDGDRVSFLPIDFFKDTPAPDCDVYYARHVLHDWPDAECLKILTNIRKAMKPSSRVLIHEYIYQNACATKTQSYTLERAPEPLLPNFGAGRFKVYTQDVNMMALMNAKERSIEMFIGLGEQAGLKFVGYHDSGDTGLVEFALP</sequence>
<organism evidence="6 7">
    <name type="scientific">Neolentinus lepideus HHB14362 ss-1</name>
    <dbReference type="NCBI Taxonomy" id="1314782"/>
    <lineage>
        <taxon>Eukaryota</taxon>
        <taxon>Fungi</taxon>
        <taxon>Dikarya</taxon>
        <taxon>Basidiomycota</taxon>
        <taxon>Agaricomycotina</taxon>
        <taxon>Agaricomycetes</taxon>
        <taxon>Gloeophyllales</taxon>
        <taxon>Gloeophyllaceae</taxon>
        <taxon>Neolentinus</taxon>
    </lineage>
</organism>
<dbReference type="CDD" id="cd02440">
    <property type="entry name" value="AdoMet_MTases"/>
    <property type="match status" value="1"/>
</dbReference>
<proteinExistence type="predicted"/>
<dbReference type="EMBL" id="KV425601">
    <property type="protein sequence ID" value="KZT21972.1"/>
    <property type="molecule type" value="Genomic_DNA"/>
</dbReference>
<dbReference type="OrthoDB" id="1606438at2759"/>
<dbReference type="InterPro" id="IPR036390">
    <property type="entry name" value="WH_DNA-bd_sf"/>
</dbReference>
<evidence type="ECO:0000259" key="4">
    <source>
        <dbReference type="Pfam" id="PF00891"/>
    </source>
</evidence>